<feature type="region of interest" description="Disordered" evidence="10">
    <location>
        <begin position="97"/>
        <end position="126"/>
    </location>
</feature>
<dbReference type="GO" id="GO:0046512">
    <property type="term" value="P:sphingosine biosynthetic process"/>
    <property type="evidence" value="ECO:0007669"/>
    <property type="project" value="TreeGrafter"/>
</dbReference>
<evidence type="ECO:0000256" key="4">
    <source>
        <dbReference type="ARBA" id="ARBA00022679"/>
    </source>
</evidence>
<evidence type="ECO:0000313" key="12">
    <source>
        <dbReference type="EMBL" id="EDV99277.1"/>
    </source>
</evidence>
<reference evidence="12 13" key="1">
    <citation type="journal article" date="2007" name="Nature">
        <title>Evolution of genes and genomes on the Drosophila phylogeny.</title>
        <authorList>
            <consortium name="Drosophila 12 Genomes Consortium"/>
            <person name="Clark A.G."/>
            <person name="Eisen M.B."/>
            <person name="Smith D.R."/>
            <person name="Bergman C.M."/>
            <person name="Oliver B."/>
            <person name="Markow T.A."/>
            <person name="Kaufman T.C."/>
            <person name="Kellis M."/>
            <person name="Gelbart W."/>
            <person name="Iyer V.N."/>
            <person name="Pollard D.A."/>
            <person name="Sackton T.B."/>
            <person name="Larracuente A.M."/>
            <person name="Singh N.D."/>
            <person name="Abad J.P."/>
            <person name="Abt D.N."/>
            <person name="Adryan B."/>
            <person name="Aguade M."/>
            <person name="Akashi H."/>
            <person name="Anderson W.W."/>
            <person name="Aquadro C.F."/>
            <person name="Ardell D.H."/>
            <person name="Arguello R."/>
            <person name="Artieri C.G."/>
            <person name="Barbash D.A."/>
            <person name="Barker D."/>
            <person name="Barsanti P."/>
            <person name="Batterham P."/>
            <person name="Batzoglou S."/>
            <person name="Begun D."/>
            <person name="Bhutkar A."/>
            <person name="Blanco E."/>
            <person name="Bosak S.A."/>
            <person name="Bradley R.K."/>
            <person name="Brand A.D."/>
            <person name="Brent M.R."/>
            <person name="Brooks A.N."/>
            <person name="Brown R.H."/>
            <person name="Butlin R.K."/>
            <person name="Caggese C."/>
            <person name="Calvi B.R."/>
            <person name="Bernardo de Carvalho A."/>
            <person name="Caspi A."/>
            <person name="Castrezana S."/>
            <person name="Celniker S.E."/>
            <person name="Chang J.L."/>
            <person name="Chapple C."/>
            <person name="Chatterji S."/>
            <person name="Chinwalla A."/>
            <person name="Civetta A."/>
            <person name="Clifton S.W."/>
            <person name="Comeron J.M."/>
            <person name="Costello J.C."/>
            <person name="Coyne J.A."/>
            <person name="Daub J."/>
            <person name="David R.G."/>
            <person name="Delcher A.L."/>
            <person name="Delehaunty K."/>
            <person name="Do C.B."/>
            <person name="Ebling H."/>
            <person name="Edwards K."/>
            <person name="Eickbush T."/>
            <person name="Evans J.D."/>
            <person name="Filipski A."/>
            <person name="Findeiss S."/>
            <person name="Freyhult E."/>
            <person name="Fulton L."/>
            <person name="Fulton R."/>
            <person name="Garcia A.C."/>
            <person name="Gardiner A."/>
            <person name="Garfield D.A."/>
            <person name="Garvin B.E."/>
            <person name="Gibson G."/>
            <person name="Gilbert D."/>
            <person name="Gnerre S."/>
            <person name="Godfrey J."/>
            <person name="Good R."/>
            <person name="Gotea V."/>
            <person name="Gravely B."/>
            <person name="Greenberg A.J."/>
            <person name="Griffiths-Jones S."/>
            <person name="Gross S."/>
            <person name="Guigo R."/>
            <person name="Gustafson E.A."/>
            <person name="Haerty W."/>
            <person name="Hahn M.W."/>
            <person name="Halligan D.L."/>
            <person name="Halpern A.L."/>
            <person name="Halter G.M."/>
            <person name="Han M.V."/>
            <person name="Heger A."/>
            <person name="Hillier L."/>
            <person name="Hinrichs A.S."/>
            <person name="Holmes I."/>
            <person name="Hoskins R.A."/>
            <person name="Hubisz M.J."/>
            <person name="Hultmark D."/>
            <person name="Huntley M.A."/>
            <person name="Jaffe D.B."/>
            <person name="Jagadeeshan S."/>
            <person name="Jeck W.R."/>
            <person name="Johnson J."/>
            <person name="Jones C.D."/>
            <person name="Jordan W.C."/>
            <person name="Karpen G.H."/>
            <person name="Kataoka E."/>
            <person name="Keightley P.D."/>
            <person name="Kheradpour P."/>
            <person name="Kirkness E.F."/>
            <person name="Koerich L.B."/>
            <person name="Kristiansen K."/>
            <person name="Kudrna D."/>
            <person name="Kulathinal R.J."/>
            <person name="Kumar S."/>
            <person name="Kwok R."/>
            <person name="Lander E."/>
            <person name="Langley C.H."/>
            <person name="Lapoint R."/>
            <person name="Lazzaro B.P."/>
            <person name="Lee S.J."/>
            <person name="Levesque L."/>
            <person name="Li R."/>
            <person name="Lin C.F."/>
            <person name="Lin M.F."/>
            <person name="Lindblad-Toh K."/>
            <person name="Llopart A."/>
            <person name="Long M."/>
            <person name="Low L."/>
            <person name="Lozovsky E."/>
            <person name="Lu J."/>
            <person name="Luo M."/>
            <person name="Machado C.A."/>
            <person name="Makalowski W."/>
            <person name="Marzo M."/>
            <person name="Matsuda M."/>
            <person name="Matzkin L."/>
            <person name="McAllister B."/>
            <person name="McBride C.S."/>
            <person name="McKernan B."/>
            <person name="McKernan K."/>
            <person name="Mendez-Lago M."/>
            <person name="Minx P."/>
            <person name="Mollenhauer M.U."/>
            <person name="Montooth K."/>
            <person name="Mount S.M."/>
            <person name="Mu X."/>
            <person name="Myers E."/>
            <person name="Negre B."/>
            <person name="Newfeld S."/>
            <person name="Nielsen R."/>
            <person name="Noor M.A."/>
            <person name="O'Grady P."/>
            <person name="Pachter L."/>
            <person name="Papaceit M."/>
            <person name="Parisi M.J."/>
            <person name="Parisi M."/>
            <person name="Parts L."/>
            <person name="Pedersen J.S."/>
            <person name="Pesole G."/>
            <person name="Phillippy A.M."/>
            <person name="Ponting C.P."/>
            <person name="Pop M."/>
            <person name="Porcelli D."/>
            <person name="Powell J.R."/>
            <person name="Prohaska S."/>
            <person name="Pruitt K."/>
            <person name="Puig M."/>
            <person name="Quesneville H."/>
            <person name="Ram K.R."/>
            <person name="Rand D."/>
            <person name="Rasmussen M.D."/>
            <person name="Reed L.K."/>
            <person name="Reenan R."/>
            <person name="Reily A."/>
            <person name="Remington K.A."/>
            <person name="Rieger T.T."/>
            <person name="Ritchie M.G."/>
            <person name="Robin C."/>
            <person name="Rogers Y.H."/>
            <person name="Rohde C."/>
            <person name="Rozas J."/>
            <person name="Rubenfield M.J."/>
            <person name="Ruiz A."/>
            <person name="Russo S."/>
            <person name="Salzberg S.L."/>
            <person name="Sanchez-Gracia A."/>
            <person name="Saranga D.J."/>
            <person name="Sato H."/>
            <person name="Schaeffer S.W."/>
            <person name="Schatz M.C."/>
            <person name="Schlenke T."/>
            <person name="Schwartz R."/>
            <person name="Segarra C."/>
            <person name="Singh R.S."/>
            <person name="Sirot L."/>
            <person name="Sirota M."/>
            <person name="Sisneros N.B."/>
            <person name="Smith C.D."/>
            <person name="Smith T.F."/>
            <person name="Spieth J."/>
            <person name="Stage D.E."/>
            <person name="Stark A."/>
            <person name="Stephan W."/>
            <person name="Strausberg R.L."/>
            <person name="Strempel S."/>
            <person name="Sturgill D."/>
            <person name="Sutton G."/>
            <person name="Sutton G.G."/>
            <person name="Tao W."/>
            <person name="Teichmann S."/>
            <person name="Tobari Y.N."/>
            <person name="Tomimura Y."/>
            <person name="Tsolas J.M."/>
            <person name="Valente V.L."/>
            <person name="Venter E."/>
            <person name="Venter J.C."/>
            <person name="Vicario S."/>
            <person name="Vieira F.G."/>
            <person name="Vilella A.J."/>
            <person name="Villasante A."/>
            <person name="Walenz B."/>
            <person name="Wang J."/>
            <person name="Wasserman M."/>
            <person name="Watts T."/>
            <person name="Wilson D."/>
            <person name="Wilson R.K."/>
            <person name="Wing R.A."/>
            <person name="Wolfner M.F."/>
            <person name="Wong A."/>
            <person name="Wong G.K."/>
            <person name="Wu C.I."/>
            <person name="Wu G."/>
            <person name="Yamamoto D."/>
            <person name="Yang H.P."/>
            <person name="Yang S.P."/>
            <person name="Yorke J.A."/>
            <person name="Yoshida K."/>
            <person name="Zdobnov E."/>
            <person name="Zhang P."/>
            <person name="Zhang Y."/>
            <person name="Zimin A.V."/>
            <person name="Baldwin J."/>
            <person name="Abdouelleil A."/>
            <person name="Abdulkadir J."/>
            <person name="Abebe A."/>
            <person name="Abera B."/>
            <person name="Abreu J."/>
            <person name="Acer S.C."/>
            <person name="Aftuck L."/>
            <person name="Alexander A."/>
            <person name="An P."/>
            <person name="Anderson E."/>
            <person name="Anderson S."/>
            <person name="Arachi H."/>
            <person name="Azer M."/>
            <person name="Bachantsang P."/>
            <person name="Barry A."/>
            <person name="Bayul T."/>
            <person name="Berlin A."/>
            <person name="Bessette D."/>
            <person name="Bloom T."/>
            <person name="Blye J."/>
            <person name="Boguslavskiy L."/>
            <person name="Bonnet C."/>
            <person name="Boukhgalter B."/>
            <person name="Bourzgui I."/>
            <person name="Brown A."/>
            <person name="Cahill P."/>
            <person name="Channer S."/>
            <person name="Cheshatsang Y."/>
            <person name="Chuda L."/>
            <person name="Citroen M."/>
            <person name="Collymore A."/>
            <person name="Cooke P."/>
            <person name="Costello M."/>
            <person name="D'Aco K."/>
            <person name="Daza R."/>
            <person name="De Haan G."/>
            <person name="DeGray S."/>
            <person name="DeMaso C."/>
            <person name="Dhargay N."/>
            <person name="Dooley K."/>
            <person name="Dooley E."/>
            <person name="Doricent M."/>
            <person name="Dorje P."/>
            <person name="Dorjee K."/>
            <person name="Dupes A."/>
            <person name="Elong R."/>
            <person name="Falk J."/>
            <person name="Farina A."/>
            <person name="Faro S."/>
            <person name="Ferguson D."/>
            <person name="Fisher S."/>
            <person name="Foley C.D."/>
            <person name="Franke A."/>
            <person name="Friedrich D."/>
            <person name="Gadbois L."/>
            <person name="Gearin G."/>
            <person name="Gearin C.R."/>
            <person name="Giannoukos G."/>
            <person name="Goode T."/>
            <person name="Graham J."/>
            <person name="Grandbois E."/>
            <person name="Grewal S."/>
            <person name="Gyaltsen K."/>
            <person name="Hafez N."/>
            <person name="Hagos B."/>
            <person name="Hall J."/>
            <person name="Henson C."/>
            <person name="Hollinger A."/>
            <person name="Honan T."/>
            <person name="Huard M.D."/>
            <person name="Hughes L."/>
            <person name="Hurhula B."/>
            <person name="Husby M.E."/>
            <person name="Kamat A."/>
            <person name="Kanga B."/>
            <person name="Kashin S."/>
            <person name="Khazanovich D."/>
            <person name="Kisner P."/>
            <person name="Lance K."/>
            <person name="Lara M."/>
            <person name="Lee W."/>
            <person name="Lennon N."/>
            <person name="Letendre F."/>
            <person name="LeVine R."/>
            <person name="Lipovsky A."/>
            <person name="Liu X."/>
            <person name="Liu J."/>
            <person name="Liu S."/>
            <person name="Lokyitsang T."/>
            <person name="Lokyitsang Y."/>
            <person name="Lubonja R."/>
            <person name="Lui A."/>
            <person name="MacDonald P."/>
            <person name="Magnisalis V."/>
            <person name="Maru K."/>
            <person name="Matthews C."/>
            <person name="McCusker W."/>
            <person name="McDonough S."/>
            <person name="Mehta T."/>
            <person name="Meldrim J."/>
            <person name="Meneus L."/>
            <person name="Mihai O."/>
            <person name="Mihalev A."/>
            <person name="Mihova T."/>
            <person name="Mittelman R."/>
            <person name="Mlenga V."/>
            <person name="Montmayeur A."/>
            <person name="Mulrain L."/>
            <person name="Navidi A."/>
            <person name="Naylor J."/>
            <person name="Negash T."/>
            <person name="Nguyen T."/>
            <person name="Nguyen N."/>
            <person name="Nicol R."/>
            <person name="Norbu C."/>
            <person name="Norbu N."/>
            <person name="Novod N."/>
            <person name="O'Neill B."/>
            <person name="Osman S."/>
            <person name="Markiewicz E."/>
            <person name="Oyono O.L."/>
            <person name="Patti C."/>
            <person name="Phunkhang P."/>
            <person name="Pierre F."/>
            <person name="Priest M."/>
            <person name="Raghuraman S."/>
            <person name="Rege F."/>
            <person name="Reyes R."/>
            <person name="Rise C."/>
            <person name="Rogov P."/>
            <person name="Ross K."/>
            <person name="Ryan E."/>
            <person name="Settipalli S."/>
            <person name="Shea T."/>
            <person name="Sherpa N."/>
            <person name="Shi L."/>
            <person name="Shih D."/>
            <person name="Sparrow T."/>
            <person name="Spaulding J."/>
            <person name="Stalker J."/>
            <person name="Stange-Thomann N."/>
            <person name="Stavropoulos S."/>
            <person name="Stone C."/>
            <person name="Strader C."/>
            <person name="Tesfaye S."/>
            <person name="Thomson T."/>
            <person name="Thoulutsang Y."/>
            <person name="Thoulutsang D."/>
            <person name="Topham K."/>
            <person name="Topping I."/>
            <person name="Tsamla T."/>
            <person name="Vassiliev H."/>
            <person name="Vo A."/>
            <person name="Wangchuk T."/>
            <person name="Wangdi T."/>
            <person name="Weiand M."/>
            <person name="Wilkinson J."/>
            <person name="Wilson A."/>
            <person name="Yadav S."/>
            <person name="Young G."/>
            <person name="Yu Q."/>
            <person name="Zembek L."/>
            <person name="Zhong D."/>
            <person name="Zimmer A."/>
            <person name="Zwirko Z."/>
            <person name="Jaffe D.B."/>
            <person name="Alvarez P."/>
            <person name="Brockman W."/>
            <person name="Butler J."/>
            <person name="Chin C."/>
            <person name="Gnerre S."/>
            <person name="Grabherr M."/>
            <person name="Kleber M."/>
            <person name="Mauceli E."/>
            <person name="MacCallum I."/>
        </authorList>
    </citation>
    <scope>NUCLEOTIDE SEQUENCE [LARGE SCALE GENOMIC DNA]</scope>
    <source>
        <strain evidence="13">Tucson 15287-2541.00</strain>
    </source>
</reference>
<evidence type="ECO:0000256" key="8">
    <source>
        <dbReference type="RuleBase" id="RU003693"/>
    </source>
</evidence>
<protein>
    <recommendedName>
        <fullName evidence="3">serine C-palmitoyltransferase</fullName>
        <ecNumber evidence="3">2.3.1.50</ecNumber>
    </recommendedName>
</protein>
<dbReference type="OMA" id="QPRANGC"/>
<dbReference type="AlphaFoldDB" id="B4JQU7"/>
<dbReference type="PROSITE" id="PS00599">
    <property type="entry name" value="AA_TRANSFER_CLASS_2"/>
    <property type="match status" value="1"/>
</dbReference>
<evidence type="ECO:0000256" key="6">
    <source>
        <dbReference type="ARBA" id="ARBA00023315"/>
    </source>
</evidence>
<dbReference type="EC" id="2.3.1.50" evidence="3"/>
<dbReference type="Pfam" id="PF00155">
    <property type="entry name" value="Aminotran_1_2"/>
    <property type="match status" value="1"/>
</dbReference>
<dbReference type="EMBL" id="CH916372">
    <property type="protein sequence ID" value="EDV99277.1"/>
    <property type="molecule type" value="Genomic_DNA"/>
</dbReference>
<dbReference type="PANTHER" id="PTHR13693:SF3">
    <property type="entry name" value="LD36009P"/>
    <property type="match status" value="1"/>
</dbReference>
<keyword evidence="6" id="KW-0012">Acyltransferase</keyword>
<dbReference type="PhylomeDB" id="B4JQU7"/>
<gene>
    <name evidence="12" type="primary">Dgri\GH13758</name>
    <name evidence="12" type="ORF">Dgri_GH13758</name>
</gene>
<dbReference type="GO" id="GO:0004758">
    <property type="term" value="F:serine C-palmitoyltransferase activity"/>
    <property type="evidence" value="ECO:0007669"/>
    <property type="project" value="UniProtKB-EC"/>
</dbReference>
<sequence>MGNMDDDGVTFAQSYESIAANKNASTPISNGHIPNQNFVPREMAKQQHEKELNEVEQEVQQDRVEVEEQQQLLLNKQLKFSAPAYTEIRTRSGGLHFKRTSEGSYHPATNEGHATSEGKQTCDDDKFKPSQAERVLSAEREHYQKTSFEDVPLHTACLTYLGFYLLMILGYINQLLFVPKVATEKARDGYVTLYDAFESFYSRYVYRRVRDCWNRPICSVPGDELVLKDRVTDDYGWSFRFTGTETRCLNLGSYNYLGFAAATGACADNSEQRAREKGLAYCSSRCELGNSQMHIDLEKLTARYCGVEDAIVFGMGFATNALNLPSLLGPNCLVVSDEKNHASIILGLRLSGATTRVFKHNNMRDLDRVLRTGVCYGNPKNGGKPWRKIMILVEGIFSMEGSIVRLPEIIALKKKYKAYVYLDEAHSIGSMGPTGRGVVEYFGIDPKDVDILMGTFTKSFGSAGGYIAGSKKLIDFLRTNSHAHCYASSISPPIVQQIYTSMSIIMGEDGTDTGRNKVQQLARNTRYFRKRLAQMGVITYGHEDSPVVPMLVYLFSKIGAVIRTLTTRHIAVVGAGFPATPIMEGRIRFCLSAAHTKDQLDYALDVIDDVSENLGLKYSRKPRDPNPIEY</sequence>
<evidence type="ECO:0000259" key="11">
    <source>
        <dbReference type="Pfam" id="PF00155"/>
    </source>
</evidence>
<dbReference type="STRING" id="7222.B4JQU7"/>
<evidence type="ECO:0000256" key="2">
    <source>
        <dbReference type="ARBA" id="ARBA00008392"/>
    </source>
</evidence>
<dbReference type="InterPro" id="IPR050087">
    <property type="entry name" value="AON_synthase_class-II"/>
</dbReference>
<accession>B4JQU7</accession>
<dbReference type="InterPro" id="IPR015421">
    <property type="entry name" value="PyrdxlP-dep_Trfase_major"/>
</dbReference>
<keyword evidence="5 8" id="KW-0663">Pyridoxal phosphate</keyword>
<feature type="compositionally biased region" description="Basic and acidic residues" evidence="10">
    <location>
        <begin position="114"/>
        <end position="126"/>
    </location>
</feature>
<feature type="coiled-coil region" evidence="9">
    <location>
        <begin position="41"/>
        <end position="72"/>
    </location>
</feature>
<evidence type="ECO:0000256" key="1">
    <source>
        <dbReference type="ARBA" id="ARBA00001933"/>
    </source>
</evidence>
<dbReference type="InterPro" id="IPR015424">
    <property type="entry name" value="PyrdxlP-dep_Trfase"/>
</dbReference>
<comment type="catalytic activity">
    <reaction evidence="7">
        <text>L-serine + hexadecanoyl-CoA + H(+) = 3-oxosphinganine + CO2 + CoA</text>
        <dbReference type="Rhea" id="RHEA:14761"/>
        <dbReference type="ChEBI" id="CHEBI:15378"/>
        <dbReference type="ChEBI" id="CHEBI:16526"/>
        <dbReference type="ChEBI" id="CHEBI:33384"/>
        <dbReference type="ChEBI" id="CHEBI:57287"/>
        <dbReference type="ChEBI" id="CHEBI:57379"/>
        <dbReference type="ChEBI" id="CHEBI:58299"/>
        <dbReference type="EC" id="2.3.1.50"/>
    </reaction>
</comment>
<evidence type="ECO:0000313" key="13">
    <source>
        <dbReference type="Proteomes" id="UP000001070"/>
    </source>
</evidence>
<dbReference type="FunCoup" id="B4JQU7">
    <property type="interactions" value="844"/>
</dbReference>
<comment type="cofactor">
    <cofactor evidence="1 8">
        <name>pyridoxal 5'-phosphate</name>
        <dbReference type="ChEBI" id="CHEBI:597326"/>
    </cofactor>
</comment>
<dbReference type="GO" id="GO:0007444">
    <property type="term" value="P:imaginal disc development"/>
    <property type="evidence" value="ECO:0007669"/>
    <property type="project" value="EnsemblMetazoa"/>
</dbReference>
<dbReference type="eggNOG" id="KOG1357">
    <property type="taxonomic scope" value="Eukaryota"/>
</dbReference>
<dbReference type="Gene3D" id="3.90.1150.10">
    <property type="entry name" value="Aspartate Aminotransferase, domain 1"/>
    <property type="match status" value="1"/>
</dbReference>
<dbReference type="HOGENOM" id="CLU_015846_7_1_1"/>
<evidence type="ECO:0000256" key="10">
    <source>
        <dbReference type="SAM" id="MobiDB-lite"/>
    </source>
</evidence>
<keyword evidence="13" id="KW-1185">Reference proteome</keyword>
<dbReference type="GO" id="GO:0046513">
    <property type="term" value="P:ceramide biosynthetic process"/>
    <property type="evidence" value="ECO:0007669"/>
    <property type="project" value="TreeGrafter"/>
</dbReference>
<dbReference type="GO" id="GO:0030170">
    <property type="term" value="F:pyridoxal phosphate binding"/>
    <property type="evidence" value="ECO:0007669"/>
    <property type="project" value="InterPro"/>
</dbReference>
<dbReference type="KEGG" id="dgr:6567168"/>
<evidence type="ECO:0000256" key="3">
    <source>
        <dbReference type="ARBA" id="ARBA00013220"/>
    </source>
</evidence>
<dbReference type="Gene3D" id="3.40.640.10">
    <property type="entry name" value="Type I PLP-dependent aspartate aminotransferase-like (Major domain)"/>
    <property type="match status" value="1"/>
</dbReference>
<dbReference type="InterPro" id="IPR004839">
    <property type="entry name" value="Aminotransferase_I/II_large"/>
</dbReference>
<dbReference type="InterPro" id="IPR001917">
    <property type="entry name" value="Aminotrans_II_pyridoxalP_BS"/>
</dbReference>
<dbReference type="GO" id="GO:0005886">
    <property type="term" value="C:plasma membrane"/>
    <property type="evidence" value="ECO:0007669"/>
    <property type="project" value="EnsemblMetazoa"/>
</dbReference>
<proteinExistence type="inferred from homology"/>
<dbReference type="InterPro" id="IPR015422">
    <property type="entry name" value="PyrdxlP-dep_Trfase_small"/>
</dbReference>
<dbReference type="PANTHER" id="PTHR13693">
    <property type="entry name" value="CLASS II AMINOTRANSFERASE/8-AMINO-7-OXONONANOATE SYNTHASE"/>
    <property type="match status" value="1"/>
</dbReference>
<keyword evidence="9" id="KW-0175">Coiled coil</keyword>
<feature type="domain" description="Aminotransferase class I/classII large" evidence="11">
    <location>
        <begin position="247"/>
        <end position="607"/>
    </location>
</feature>
<organism evidence="13">
    <name type="scientific">Drosophila grimshawi</name>
    <name type="common">Hawaiian fruit fly</name>
    <name type="synonym">Idiomyia grimshawi</name>
    <dbReference type="NCBI Taxonomy" id="7222"/>
    <lineage>
        <taxon>Eukaryota</taxon>
        <taxon>Metazoa</taxon>
        <taxon>Ecdysozoa</taxon>
        <taxon>Arthropoda</taxon>
        <taxon>Hexapoda</taxon>
        <taxon>Insecta</taxon>
        <taxon>Pterygota</taxon>
        <taxon>Neoptera</taxon>
        <taxon>Endopterygota</taxon>
        <taxon>Diptera</taxon>
        <taxon>Brachycera</taxon>
        <taxon>Muscomorpha</taxon>
        <taxon>Ephydroidea</taxon>
        <taxon>Drosophilidae</taxon>
        <taxon>Drosophila</taxon>
        <taxon>Hawaiian Drosophila</taxon>
    </lineage>
</organism>
<dbReference type="SUPFAM" id="SSF53383">
    <property type="entry name" value="PLP-dependent transferases"/>
    <property type="match status" value="1"/>
</dbReference>
<dbReference type="Proteomes" id="UP000001070">
    <property type="component" value="Unassembled WGS sequence"/>
</dbReference>
<dbReference type="InParanoid" id="B4JQU7"/>
<keyword evidence="4" id="KW-0808">Transferase</keyword>
<dbReference type="OrthoDB" id="65434at2759"/>
<comment type="similarity">
    <text evidence="2 8">Belongs to the class-II pyridoxal-phosphate-dependent aminotransferase family.</text>
</comment>
<dbReference type="SMR" id="B4JQU7"/>
<dbReference type="CDD" id="cd06454">
    <property type="entry name" value="KBL_like"/>
    <property type="match status" value="1"/>
</dbReference>
<dbReference type="GO" id="GO:0017059">
    <property type="term" value="C:serine palmitoyltransferase complex"/>
    <property type="evidence" value="ECO:0007669"/>
    <property type="project" value="TreeGrafter"/>
</dbReference>
<evidence type="ECO:0000256" key="9">
    <source>
        <dbReference type="SAM" id="Coils"/>
    </source>
</evidence>
<evidence type="ECO:0000256" key="5">
    <source>
        <dbReference type="ARBA" id="ARBA00022898"/>
    </source>
</evidence>
<evidence type="ECO:0000256" key="7">
    <source>
        <dbReference type="ARBA" id="ARBA00048528"/>
    </source>
</evidence>
<name>B4JQU7_DROGR</name>